<feature type="domain" description="Aldehyde dehydrogenase" evidence="6">
    <location>
        <begin position="18"/>
        <end position="478"/>
    </location>
</feature>
<dbReference type="InterPro" id="IPR016161">
    <property type="entry name" value="Ald_DH/histidinol_DH"/>
</dbReference>
<keyword evidence="3 5" id="KW-0560">Oxidoreductase</keyword>
<dbReference type="AlphaFoldDB" id="A0ABD5NQ02"/>
<evidence type="ECO:0000256" key="2">
    <source>
        <dbReference type="ARBA" id="ARBA00011881"/>
    </source>
</evidence>
<dbReference type="RefSeq" id="WP_256532632.1">
    <property type="nucleotide sequence ID" value="NZ_CP101824.1"/>
</dbReference>
<evidence type="ECO:0000256" key="1">
    <source>
        <dbReference type="ARBA" id="ARBA00009986"/>
    </source>
</evidence>
<dbReference type="Gene3D" id="3.40.605.10">
    <property type="entry name" value="Aldehyde Dehydrogenase, Chain A, domain 1"/>
    <property type="match status" value="1"/>
</dbReference>
<dbReference type="Gene3D" id="3.40.309.10">
    <property type="entry name" value="Aldehyde Dehydrogenase, Chain A, domain 2"/>
    <property type="match status" value="1"/>
</dbReference>
<dbReference type="EMBL" id="JBHSAQ010000007">
    <property type="protein sequence ID" value="MFC3958795.1"/>
    <property type="molecule type" value="Genomic_DNA"/>
</dbReference>
<dbReference type="Pfam" id="PF00171">
    <property type="entry name" value="Aldedh"/>
    <property type="match status" value="1"/>
</dbReference>
<comment type="similarity">
    <text evidence="1 5">Belongs to the aldehyde dehydrogenase family.</text>
</comment>
<comment type="caution">
    <text evidence="7">The sequence shown here is derived from an EMBL/GenBank/DDBJ whole genome shotgun (WGS) entry which is preliminary data.</text>
</comment>
<organism evidence="7 8">
    <name type="scientific">Halovivax cerinus</name>
    <dbReference type="NCBI Taxonomy" id="1487865"/>
    <lineage>
        <taxon>Archaea</taxon>
        <taxon>Methanobacteriati</taxon>
        <taxon>Methanobacteriota</taxon>
        <taxon>Stenosarchaea group</taxon>
        <taxon>Halobacteria</taxon>
        <taxon>Halobacteriales</taxon>
        <taxon>Natrialbaceae</taxon>
        <taxon>Halovivax</taxon>
    </lineage>
</organism>
<dbReference type="PANTHER" id="PTHR11699">
    <property type="entry name" value="ALDEHYDE DEHYDROGENASE-RELATED"/>
    <property type="match status" value="1"/>
</dbReference>
<evidence type="ECO:0000256" key="5">
    <source>
        <dbReference type="RuleBase" id="RU003345"/>
    </source>
</evidence>
<dbReference type="SUPFAM" id="SSF53720">
    <property type="entry name" value="ALDH-like"/>
    <property type="match status" value="1"/>
</dbReference>
<evidence type="ECO:0000256" key="4">
    <source>
        <dbReference type="PROSITE-ProRule" id="PRU10007"/>
    </source>
</evidence>
<evidence type="ECO:0000313" key="7">
    <source>
        <dbReference type="EMBL" id="MFC3958795.1"/>
    </source>
</evidence>
<accession>A0ABD5NQ02</accession>
<dbReference type="InterPro" id="IPR029510">
    <property type="entry name" value="Ald_DH_CS_GLU"/>
</dbReference>
<dbReference type="GO" id="GO:0016491">
    <property type="term" value="F:oxidoreductase activity"/>
    <property type="evidence" value="ECO:0007669"/>
    <property type="project" value="UniProtKB-KW"/>
</dbReference>
<dbReference type="Proteomes" id="UP001595846">
    <property type="component" value="Unassembled WGS sequence"/>
</dbReference>
<dbReference type="InterPro" id="IPR016162">
    <property type="entry name" value="Ald_DH_N"/>
</dbReference>
<dbReference type="InterPro" id="IPR016163">
    <property type="entry name" value="Ald_DH_C"/>
</dbReference>
<keyword evidence="8" id="KW-1185">Reference proteome</keyword>
<dbReference type="InterPro" id="IPR016160">
    <property type="entry name" value="Ald_DH_CS_CYS"/>
</dbReference>
<evidence type="ECO:0000259" key="6">
    <source>
        <dbReference type="Pfam" id="PF00171"/>
    </source>
</evidence>
<evidence type="ECO:0000256" key="3">
    <source>
        <dbReference type="ARBA" id="ARBA00023002"/>
    </source>
</evidence>
<dbReference type="InterPro" id="IPR015590">
    <property type="entry name" value="Aldehyde_DH_dom"/>
</dbReference>
<comment type="subunit">
    <text evidence="2">Homotetramer.</text>
</comment>
<reference evidence="7 8" key="1">
    <citation type="journal article" date="2019" name="Int. J. Syst. Evol. Microbiol.">
        <title>The Global Catalogue of Microorganisms (GCM) 10K type strain sequencing project: providing services to taxonomists for standard genome sequencing and annotation.</title>
        <authorList>
            <consortium name="The Broad Institute Genomics Platform"/>
            <consortium name="The Broad Institute Genome Sequencing Center for Infectious Disease"/>
            <person name="Wu L."/>
            <person name="Ma J."/>
        </authorList>
    </citation>
    <scope>NUCLEOTIDE SEQUENCE [LARGE SCALE GENOMIC DNA]</scope>
    <source>
        <strain evidence="7 8">IBRC-M 10256</strain>
    </source>
</reference>
<proteinExistence type="inferred from homology"/>
<name>A0ABD5NQ02_9EURY</name>
<dbReference type="PROSITE" id="PS00687">
    <property type="entry name" value="ALDEHYDE_DEHYDR_GLU"/>
    <property type="match status" value="1"/>
</dbReference>
<dbReference type="GeneID" id="73901730"/>
<gene>
    <name evidence="7" type="ORF">ACFOUR_10500</name>
</gene>
<feature type="active site" evidence="4">
    <location>
        <position position="255"/>
    </location>
</feature>
<evidence type="ECO:0000313" key="8">
    <source>
        <dbReference type="Proteomes" id="UP001595846"/>
    </source>
</evidence>
<dbReference type="FunFam" id="3.40.309.10:FF:000012">
    <property type="entry name" value="Betaine aldehyde dehydrogenase"/>
    <property type="match status" value="1"/>
</dbReference>
<sequence length="493" mass="53473">MESTNYDLFVDGDGLESTGDDRIPVEYPYDREVWATVPDATGDDVDAAVTAAREAFDGEWGSFGPSRRREILHQIADTVESHVDELARLETLGNGRHLRESTAQLGHVVEFLHFFARRCEEVAEGRVNAAEQKDGRMFNYVTKEPYGVVGAITPWNVPLLLSCWKLAPALAAGNTFVHKPSEVTPVSALRLAELLTEHTDLPDGAYNVVTGYGEGAGQALVGHPDVDKVAFTGSTETGRAVAAEAGRNLSAVSLELGGKSPHVIFPSADLENAANGVTKGIFTSMGQVCMAGSRVIVHEDIHDEFVDLLAERAADVVLGDPMDPETHVGPIAFERQFETVRDYIDMGREAGATLACGGIETDEEGYFVQPTVLTDVASDMRVAQEEIFGPVASVLTFRDEDEALALANDVDYGLAGAVWTEDMRQAHRAADEIRAGTIWVNEYRVIAPNVPFGGFEDSGLGREAGREGLEAYYQTKSVWMDLSGEVDNPFNPY</sequence>
<dbReference type="PROSITE" id="PS00070">
    <property type="entry name" value="ALDEHYDE_DEHYDR_CYS"/>
    <property type="match status" value="1"/>
</dbReference>
<dbReference type="CDD" id="cd07114">
    <property type="entry name" value="ALDH_DhaS"/>
    <property type="match status" value="1"/>
</dbReference>
<protein>
    <submittedName>
        <fullName evidence="7">Aldehyde dehydrogenase</fullName>
    </submittedName>
</protein>
<dbReference type="FunFam" id="3.40.605.10:FF:000007">
    <property type="entry name" value="NAD/NADP-dependent betaine aldehyde dehydrogenase"/>
    <property type="match status" value="1"/>
</dbReference>